<accession>F5XH14</accession>
<dbReference type="GO" id="GO:0004632">
    <property type="term" value="F:phosphopantothenate--cysteine ligase activity"/>
    <property type="evidence" value="ECO:0007669"/>
    <property type="project" value="UniProtKB-UniRule"/>
</dbReference>
<dbReference type="eggNOG" id="COG0452">
    <property type="taxonomic scope" value="Bacteria"/>
</dbReference>
<comment type="function">
    <text evidence="4">Catalyzes two steps in the biosynthesis of coenzyme A. In the first step cysteine is conjugated to 4'-phosphopantothenate to form 4-phosphopantothenoylcysteine, in the latter compound is decarboxylated to form 4'-phosphopantotheine.</text>
</comment>
<dbReference type="UniPathway" id="UPA00241">
    <property type="reaction ID" value="UER00353"/>
</dbReference>
<dbReference type="PANTHER" id="PTHR14359">
    <property type="entry name" value="HOMO-OLIGOMERIC FLAVIN CONTAINING CYS DECARBOXYLASE FAMILY"/>
    <property type="match status" value="1"/>
</dbReference>
<comment type="similarity">
    <text evidence="3 4">In the C-terminal section; belongs to the PPC synthetase family.</text>
</comment>
<dbReference type="STRING" id="1032480.MLP_26320"/>
<keyword evidence="3 4" id="KW-0285">Flavoprotein</keyword>
<evidence type="ECO:0000313" key="7">
    <source>
        <dbReference type="EMBL" id="BAK35646.1"/>
    </source>
</evidence>
<evidence type="ECO:0000256" key="2">
    <source>
        <dbReference type="ARBA" id="ARBA00023239"/>
    </source>
</evidence>
<dbReference type="SUPFAM" id="SSF102645">
    <property type="entry name" value="CoaB-like"/>
    <property type="match status" value="1"/>
</dbReference>
<feature type="domain" description="DNA/pantothenate metabolism flavoprotein C-terminal" evidence="6">
    <location>
        <begin position="188"/>
        <end position="398"/>
    </location>
</feature>
<feature type="binding site" evidence="3">
    <location>
        <position position="346"/>
    </location>
    <ligand>
        <name>CTP</name>
        <dbReference type="ChEBI" id="CHEBI:37563"/>
    </ligand>
</feature>
<comment type="similarity">
    <text evidence="3 4">In the N-terminal section; belongs to the HFCD (homo-oligomeric flavin containing Cys decarboxylase) superfamily.</text>
</comment>
<dbReference type="InterPro" id="IPR007085">
    <property type="entry name" value="DNA/pantothenate-metab_flavo_C"/>
</dbReference>
<evidence type="ECO:0000256" key="3">
    <source>
        <dbReference type="HAMAP-Rule" id="MF_02225"/>
    </source>
</evidence>
<dbReference type="SUPFAM" id="SSF52507">
    <property type="entry name" value="Homo-oligomeric flavin-containing Cys decarboxylases, HFCD"/>
    <property type="match status" value="1"/>
</dbReference>
<sequence length="407" mass="42362">MSRVVLGVAGGIAAYKACELLRRLQAEGHDVTVIPTAAALEFVGLGTWAALSGKPVHTSVFDDVHQVPHVRLGQQADLVFVAPATADLLARAATGRADDLLTSTLLTAHCPVVFAPAMHTEMWLHPATQANVATLRSRGCLVIDPDNGRLTGPDSGPGRLPDPAELEAVAEAVLIDPSIVGRGAERDLAGLRVVVSAGGTREHLDPVRFLGNRSSGLMGWALARAATLRGAQVDLVAANVTLPAPPGVTVHRVVSTADLAAAMTEQAAAADLVVMAAAPADFTPSARSDTKIKKDGDGGLRLDLVQTTDVLASLVRARTDPAQVLIGFAAETPTADSSLLDLGRAKLARKGCDVLVLNEVGEHKAFGRPDNEIVLLTGAGADGPWAGSKDYLAHLIWDCALGQRSRR</sequence>
<organism evidence="7 8">
    <name type="scientific">Microlunatus phosphovorus (strain ATCC 700054 / DSM 10555 / JCM 9379 / NBRC 101784 / NCIMB 13414 / VKM Ac-1990 / NM-1)</name>
    <dbReference type="NCBI Taxonomy" id="1032480"/>
    <lineage>
        <taxon>Bacteria</taxon>
        <taxon>Bacillati</taxon>
        <taxon>Actinomycetota</taxon>
        <taxon>Actinomycetes</taxon>
        <taxon>Propionibacteriales</taxon>
        <taxon>Propionibacteriaceae</taxon>
        <taxon>Microlunatus</taxon>
    </lineage>
</organism>
<dbReference type="InterPro" id="IPR035929">
    <property type="entry name" value="CoaB-like_sf"/>
</dbReference>
<comment type="caution">
    <text evidence="3">Lacks conserved residue(s) required for the propagation of feature annotation.</text>
</comment>
<dbReference type="Pfam" id="PF04127">
    <property type="entry name" value="DFP"/>
    <property type="match status" value="1"/>
</dbReference>
<keyword evidence="3 4" id="KW-0436">Ligase</keyword>
<dbReference type="HAMAP" id="MF_02225">
    <property type="entry name" value="CoaBC"/>
    <property type="match status" value="1"/>
</dbReference>
<comment type="catalytic activity">
    <reaction evidence="3 4">
        <text>N-[(R)-4-phosphopantothenoyl]-L-cysteine + H(+) = (R)-4'-phosphopantetheine + CO2</text>
        <dbReference type="Rhea" id="RHEA:16793"/>
        <dbReference type="ChEBI" id="CHEBI:15378"/>
        <dbReference type="ChEBI" id="CHEBI:16526"/>
        <dbReference type="ChEBI" id="CHEBI:59458"/>
        <dbReference type="ChEBI" id="CHEBI:61723"/>
        <dbReference type="EC" id="4.1.1.36"/>
    </reaction>
</comment>
<dbReference type="InterPro" id="IPR005252">
    <property type="entry name" value="CoaBC"/>
</dbReference>
<feature type="binding site" evidence="3">
    <location>
        <position position="350"/>
    </location>
    <ligand>
        <name>CTP</name>
        <dbReference type="ChEBI" id="CHEBI:37563"/>
    </ligand>
</feature>
<dbReference type="EC" id="4.1.1.36" evidence="3"/>
<dbReference type="GO" id="GO:0015937">
    <property type="term" value="P:coenzyme A biosynthetic process"/>
    <property type="evidence" value="ECO:0007669"/>
    <property type="project" value="UniProtKB-UniRule"/>
</dbReference>
<comment type="pathway">
    <text evidence="3 4">Cofactor biosynthesis; coenzyme A biosynthesis; CoA from (R)-pantothenate: step 2/5.</text>
</comment>
<dbReference type="Pfam" id="PF02441">
    <property type="entry name" value="Flavoprotein"/>
    <property type="match status" value="1"/>
</dbReference>
<keyword evidence="1 3" id="KW-0210">Decarboxylase</keyword>
<comment type="pathway">
    <text evidence="3 4">Cofactor biosynthesis; coenzyme A biosynthesis; CoA from (R)-pantothenate: step 3/5.</text>
</comment>
<dbReference type="GO" id="GO:0004633">
    <property type="term" value="F:phosphopantothenoylcysteine decarboxylase activity"/>
    <property type="evidence" value="ECO:0007669"/>
    <property type="project" value="UniProtKB-UniRule"/>
</dbReference>
<feature type="region of interest" description="Phosphopantothenoylcysteine decarboxylase" evidence="3">
    <location>
        <begin position="1"/>
        <end position="192"/>
    </location>
</feature>
<dbReference type="Gene3D" id="3.40.50.10300">
    <property type="entry name" value="CoaB-like"/>
    <property type="match status" value="1"/>
</dbReference>
<keyword evidence="3 4" id="KW-0288">FMN</keyword>
<dbReference type="NCBIfam" id="TIGR00521">
    <property type="entry name" value="coaBC_dfp"/>
    <property type="match status" value="1"/>
</dbReference>
<evidence type="ECO:0000313" key="8">
    <source>
        <dbReference type="Proteomes" id="UP000007947"/>
    </source>
</evidence>
<dbReference type="Proteomes" id="UP000007947">
    <property type="component" value="Chromosome"/>
</dbReference>
<dbReference type="KEGG" id="mph:MLP_26320"/>
<proteinExistence type="inferred from homology"/>
<dbReference type="EC" id="6.3.2.5" evidence="3"/>
<gene>
    <name evidence="3 7" type="primary">coaBC</name>
    <name evidence="7" type="synonym">dfp</name>
    <name evidence="7" type="ordered locus">MLP_26320</name>
</gene>
<dbReference type="GO" id="GO:0046872">
    <property type="term" value="F:metal ion binding"/>
    <property type="evidence" value="ECO:0007669"/>
    <property type="project" value="UniProtKB-KW"/>
</dbReference>
<dbReference type="InterPro" id="IPR003382">
    <property type="entry name" value="Flavoprotein"/>
</dbReference>
<dbReference type="Gene3D" id="3.40.50.1950">
    <property type="entry name" value="Flavin prenyltransferase-like"/>
    <property type="match status" value="1"/>
</dbReference>
<dbReference type="InterPro" id="IPR036551">
    <property type="entry name" value="Flavin_trans-like"/>
</dbReference>
<dbReference type="GO" id="GO:0015941">
    <property type="term" value="P:pantothenate catabolic process"/>
    <property type="evidence" value="ECO:0007669"/>
    <property type="project" value="InterPro"/>
</dbReference>
<dbReference type="GO" id="GO:0010181">
    <property type="term" value="F:FMN binding"/>
    <property type="evidence" value="ECO:0007669"/>
    <property type="project" value="UniProtKB-UniRule"/>
</dbReference>
<keyword evidence="2 3" id="KW-0456">Lyase</keyword>
<name>F5XH14_MICPN</name>
<feature type="region of interest" description="Phosphopantothenate--cysteine ligase" evidence="3">
    <location>
        <begin position="193"/>
        <end position="407"/>
    </location>
</feature>
<evidence type="ECO:0000259" key="6">
    <source>
        <dbReference type="Pfam" id="PF04127"/>
    </source>
</evidence>
<keyword evidence="3" id="KW-0479">Metal-binding</keyword>
<feature type="binding site" evidence="3">
    <location>
        <position position="291"/>
    </location>
    <ligand>
        <name>CTP</name>
        <dbReference type="ChEBI" id="CHEBI:37563"/>
    </ligand>
</feature>
<dbReference type="AlphaFoldDB" id="F5XH14"/>
<evidence type="ECO:0000256" key="1">
    <source>
        <dbReference type="ARBA" id="ARBA00022793"/>
    </source>
</evidence>
<evidence type="ECO:0000259" key="5">
    <source>
        <dbReference type="Pfam" id="PF02441"/>
    </source>
</evidence>
<feature type="binding site" evidence="3">
    <location>
        <position position="281"/>
    </location>
    <ligand>
        <name>CTP</name>
        <dbReference type="ChEBI" id="CHEBI:37563"/>
    </ligand>
</feature>
<dbReference type="HOGENOM" id="CLU_033319_0_3_11"/>
<keyword evidence="8" id="KW-1185">Reference proteome</keyword>
<dbReference type="EMBL" id="AP012204">
    <property type="protein sequence ID" value="BAK35646.1"/>
    <property type="molecule type" value="Genomic_DNA"/>
</dbReference>
<dbReference type="RefSeq" id="WP_013863515.1">
    <property type="nucleotide sequence ID" value="NC_015635.1"/>
</dbReference>
<comment type="cofactor">
    <cofactor evidence="3">
        <name>Mg(2+)</name>
        <dbReference type="ChEBI" id="CHEBI:18420"/>
    </cofactor>
</comment>
<keyword evidence="3" id="KW-0460">Magnesium</keyword>
<comment type="cofactor">
    <cofactor evidence="3">
        <name>FMN</name>
        <dbReference type="ChEBI" id="CHEBI:58210"/>
    </cofactor>
    <text evidence="3">Binds 1 FMN per subunit.</text>
</comment>
<protein>
    <recommendedName>
        <fullName evidence="3">Coenzyme A biosynthesis bifunctional protein CoaBC</fullName>
    </recommendedName>
    <alternativeName>
        <fullName evidence="3">DNA/pantothenate metabolism flavoprotein</fullName>
    </alternativeName>
    <alternativeName>
        <fullName evidence="3">Phosphopantothenoylcysteine synthetase/decarboxylase</fullName>
        <shortName evidence="3">PPCS-PPCDC</shortName>
    </alternativeName>
    <domain>
        <recommendedName>
            <fullName evidence="3">Phosphopantothenoylcysteine decarboxylase</fullName>
            <shortName evidence="3">PPC decarboxylase</shortName>
            <shortName evidence="3">PPC-DC</shortName>
            <ecNumber evidence="3">4.1.1.36</ecNumber>
        </recommendedName>
        <alternativeName>
            <fullName evidence="3">CoaC</fullName>
        </alternativeName>
    </domain>
    <domain>
        <recommendedName>
            <fullName evidence="3">Phosphopantothenate--cysteine ligase</fullName>
            <ecNumber evidence="3">6.3.2.5</ecNumber>
        </recommendedName>
        <alternativeName>
            <fullName evidence="3">CoaB</fullName>
        </alternativeName>
        <alternativeName>
            <fullName evidence="3">Phosphopantothenoylcysteine synthetase</fullName>
            <shortName evidence="3">PPC synthetase</shortName>
            <shortName evidence="3">PPC-S</shortName>
        </alternativeName>
    </domain>
</protein>
<keyword evidence="3" id="KW-0511">Multifunctional enzyme</keyword>
<comment type="function">
    <text evidence="3">Catalyzes two sequential steps in the biosynthesis of coenzyme A. In the first step cysteine is conjugated to 4'-phosphopantothenate to form 4-phosphopantothenoylcysteine. In the second step the latter compound is decarboxylated to form 4'-phosphopantotheine.</text>
</comment>
<evidence type="ECO:0000256" key="4">
    <source>
        <dbReference type="RuleBase" id="RU364078"/>
    </source>
</evidence>
<reference evidence="7 8" key="1">
    <citation type="submission" date="2011-05" db="EMBL/GenBank/DDBJ databases">
        <title>Whole genome sequence of Microlunatus phosphovorus NM-1.</title>
        <authorList>
            <person name="Hosoyama A."/>
            <person name="Sasaki K."/>
            <person name="Harada T."/>
            <person name="Igarashi R."/>
            <person name="Kawakoshi A."/>
            <person name="Sasagawa M."/>
            <person name="Fukada J."/>
            <person name="Nakamura S."/>
            <person name="Katano Y."/>
            <person name="Hanada S."/>
            <person name="Kamagata Y."/>
            <person name="Nakamura N."/>
            <person name="Yamazaki S."/>
            <person name="Fujita N."/>
        </authorList>
    </citation>
    <scope>NUCLEOTIDE SEQUENCE [LARGE SCALE GENOMIC DNA]</scope>
    <source>
        <strain evidence="8">ATCC 700054 / DSM 10555 / JCM 9379 / NBRC 101784 / NCIMB 13414 / VKM Ac-1990 / NM-1</strain>
    </source>
</reference>
<dbReference type="GO" id="GO:0071513">
    <property type="term" value="C:phosphopantothenoylcysteine decarboxylase complex"/>
    <property type="evidence" value="ECO:0007669"/>
    <property type="project" value="TreeGrafter"/>
</dbReference>
<dbReference type="PANTHER" id="PTHR14359:SF6">
    <property type="entry name" value="PHOSPHOPANTOTHENOYLCYSTEINE DECARBOXYLASE"/>
    <property type="match status" value="1"/>
</dbReference>
<feature type="domain" description="Flavoprotein" evidence="5">
    <location>
        <begin position="3"/>
        <end position="161"/>
    </location>
</feature>
<dbReference type="OrthoDB" id="9802554at2"/>
<comment type="catalytic activity">
    <reaction evidence="3 4">
        <text>(R)-4'-phosphopantothenate + L-cysteine + CTP = N-[(R)-4-phosphopantothenoyl]-L-cysteine + CMP + diphosphate + H(+)</text>
        <dbReference type="Rhea" id="RHEA:19397"/>
        <dbReference type="ChEBI" id="CHEBI:10986"/>
        <dbReference type="ChEBI" id="CHEBI:15378"/>
        <dbReference type="ChEBI" id="CHEBI:33019"/>
        <dbReference type="ChEBI" id="CHEBI:35235"/>
        <dbReference type="ChEBI" id="CHEBI:37563"/>
        <dbReference type="ChEBI" id="CHEBI:59458"/>
        <dbReference type="ChEBI" id="CHEBI:60377"/>
        <dbReference type="EC" id="6.3.2.5"/>
    </reaction>
</comment>
<feature type="binding site" evidence="3">
    <location>
        <position position="328"/>
    </location>
    <ligand>
        <name>CTP</name>
        <dbReference type="ChEBI" id="CHEBI:37563"/>
    </ligand>
</feature>